<evidence type="ECO:0000256" key="10">
    <source>
        <dbReference type="ARBA" id="ARBA00048954"/>
    </source>
</evidence>
<dbReference type="GO" id="GO:0006269">
    <property type="term" value="P:DNA replication, synthesis of primer"/>
    <property type="evidence" value="ECO:0007669"/>
    <property type="project" value="UniProtKB-UniRule"/>
</dbReference>
<dbReference type="GO" id="GO:0016887">
    <property type="term" value="F:ATP hydrolysis activity"/>
    <property type="evidence" value="ECO:0007669"/>
    <property type="project" value="RHEA"/>
</dbReference>
<evidence type="ECO:0000256" key="8">
    <source>
        <dbReference type="ARBA" id="ARBA00023125"/>
    </source>
</evidence>
<evidence type="ECO:0000256" key="6">
    <source>
        <dbReference type="ARBA" id="ARBA00022806"/>
    </source>
</evidence>
<proteinExistence type="inferred from homology"/>
<keyword evidence="2 12" id="KW-0639">Primosome</keyword>
<evidence type="ECO:0000313" key="14">
    <source>
        <dbReference type="EMBL" id="SEF98904.1"/>
    </source>
</evidence>
<evidence type="ECO:0000313" key="15">
    <source>
        <dbReference type="Proteomes" id="UP000242850"/>
    </source>
</evidence>
<evidence type="ECO:0000256" key="4">
    <source>
        <dbReference type="ARBA" id="ARBA00022741"/>
    </source>
</evidence>
<dbReference type="InterPro" id="IPR007694">
    <property type="entry name" value="DNA_helicase_DnaB-like_C"/>
</dbReference>
<dbReference type="InterPro" id="IPR036185">
    <property type="entry name" value="DNA_heli_DnaB-like_N_sf"/>
</dbReference>
<dbReference type="GO" id="GO:0003677">
    <property type="term" value="F:DNA binding"/>
    <property type="evidence" value="ECO:0007669"/>
    <property type="project" value="UniProtKB-UniRule"/>
</dbReference>
<dbReference type="SUPFAM" id="SSF52540">
    <property type="entry name" value="P-loop containing nucleoside triphosphate hydrolases"/>
    <property type="match status" value="1"/>
</dbReference>
<evidence type="ECO:0000256" key="5">
    <source>
        <dbReference type="ARBA" id="ARBA00022801"/>
    </source>
</evidence>
<evidence type="ECO:0000259" key="13">
    <source>
        <dbReference type="PROSITE" id="PS51199"/>
    </source>
</evidence>
<dbReference type="Pfam" id="PF00772">
    <property type="entry name" value="DnaB"/>
    <property type="match status" value="1"/>
</dbReference>
<dbReference type="NCBIfam" id="NF004384">
    <property type="entry name" value="PRK05748.1"/>
    <property type="match status" value="1"/>
</dbReference>
<keyword evidence="4 12" id="KW-0547">Nucleotide-binding</keyword>
<evidence type="ECO:0000256" key="11">
    <source>
        <dbReference type="NCBIfam" id="TIGR00665"/>
    </source>
</evidence>
<accession>A0A1H5WHG2</accession>
<reference evidence="15" key="1">
    <citation type="submission" date="2016-10" db="EMBL/GenBank/DDBJ databases">
        <authorList>
            <person name="Varghese N."/>
            <person name="Submissions S."/>
        </authorList>
    </citation>
    <scope>NUCLEOTIDE SEQUENCE [LARGE SCALE GENOMIC DNA]</scope>
    <source>
        <strain evidence="15">DSM 5463</strain>
    </source>
</reference>
<evidence type="ECO:0000256" key="1">
    <source>
        <dbReference type="ARBA" id="ARBA00008428"/>
    </source>
</evidence>
<dbReference type="AlphaFoldDB" id="A0A1H5WHG2"/>
<dbReference type="SUPFAM" id="SSF48024">
    <property type="entry name" value="N-terminal domain of DnaB helicase"/>
    <property type="match status" value="1"/>
</dbReference>
<keyword evidence="7 12" id="KW-0067">ATP-binding</keyword>
<dbReference type="Gene3D" id="3.40.50.300">
    <property type="entry name" value="P-loop containing nucleotide triphosphate hydrolases"/>
    <property type="match status" value="1"/>
</dbReference>
<protein>
    <recommendedName>
        <fullName evidence="11 12">Replicative DNA helicase</fullName>
        <ecNumber evidence="11 12">5.6.2.3</ecNumber>
    </recommendedName>
</protein>
<dbReference type="FunFam" id="3.40.50.300:FF:000076">
    <property type="entry name" value="Replicative DNA helicase"/>
    <property type="match status" value="1"/>
</dbReference>
<dbReference type="GO" id="GO:0042802">
    <property type="term" value="F:identical protein binding"/>
    <property type="evidence" value="ECO:0007669"/>
    <property type="project" value="UniProtKB-ARBA"/>
</dbReference>
<gene>
    <name evidence="14" type="ORF">SAMN05660865_01485</name>
</gene>
<dbReference type="GO" id="GO:0005829">
    <property type="term" value="C:cytosol"/>
    <property type="evidence" value="ECO:0007669"/>
    <property type="project" value="TreeGrafter"/>
</dbReference>
<evidence type="ECO:0000256" key="7">
    <source>
        <dbReference type="ARBA" id="ARBA00022840"/>
    </source>
</evidence>
<dbReference type="NCBIfam" id="TIGR00665">
    <property type="entry name" value="DnaB"/>
    <property type="match status" value="1"/>
</dbReference>
<comment type="catalytic activity">
    <reaction evidence="10 12">
        <text>ATP + H2O = ADP + phosphate + H(+)</text>
        <dbReference type="Rhea" id="RHEA:13065"/>
        <dbReference type="ChEBI" id="CHEBI:15377"/>
        <dbReference type="ChEBI" id="CHEBI:15378"/>
        <dbReference type="ChEBI" id="CHEBI:30616"/>
        <dbReference type="ChEBI" id="CHEBI:43474"/>
        <dbReference type="ChEBI" id="CHEBI:456216"/>
        <dbReference type="EC" id="5.6.2.3"/>
    </reaction>
</comment>
<dbReference type="Gene3D" id="1.10.860.10">
    <property type="entry name" value="DNAb Helicase, Chain A"/>
    <property type="match status" value="1"/>
</dbReference>
<keyword evidence="9" id="KW-0413">Isomerase</keyword>
<dbReference type="PROSITE" id="PS51199">
    <property type="entry name" value="SF4_HELICASE"/>
    <property type="match status" value="1"/>
</dbReference>
<dbReference type="PANTHER" id="PTHR30153">
    <property type="entry name" value="REPLICATIVE DNA HELICASE DNAB"/>
    <property type="match status" value="1"/>
</dbReference>
<evidence type="ECO:0000256" key="2">
    <source>
        <dbReference type="ARBA" id="ARBA00022515"/>
    </source>
</evidence>
<dbReference type="CDD" id="cd00984">
    <property type="entry name" value="DnaB_C"/>
    <property type="match status" value="1"/>
</dbReference>
<feature type="domain" description="SF4 helicase" evidence="13">
    <location>
        <begin position="176"/>
        <end position="441"/>
    </location>
</feature>
<dbReference type="OrthoDB" id="9773982at2"/>
<dbReference type="GO" id="GO:0043139">
    <property type="term" value="F:5'-3' DNA helicase activity"/>
    <property type="evidence" value="ECO:0007669"/>
    <property type="project" value="UniProtKB-EC"/>
</dbReference>
<evidence type="ECO:0000256" key="12">
    <source>
        <dbReference type="RuleBase" id="RU362085"/>
    </source>
</evidence>
<evidence type="ECO:0000256" key="9">
    <source>
        <dbReference type="ARBA" id="ARBA00023235"/>
    </source>
</evidence>
<keyword evidence="6 12" id="KW-0347">Helicase</keyword>
<dbReference type="InterPro" id="IPR027417">
    <property type="entry name" value="P-loop_NTPase"/>
</dbReference>
<keyword evidence="5 12" id="KW-0378">Hydrolase</keyword>
<dbReference type="Proteomes" id="UP000242850">
    <property type="component" value="Unassembled WGS sequence"/>
</dbReference>
<keyword evidence="8 12" id="KW-0238">DNA-binding</keyword>
<keyword evidence="3 12" id="KW-0235">DNA replication</keyword>
<dbReference type="InterPro" id="IPR007692">
    <property type="entry name" value="DNA_helicase_DnaB"/>
</dbReference>
<keyword evidence="15" id="KW-1185">Reference proteome</keyword>
<dbReference type="RefSeq" id="WP_103896425.1">
    <property type="nucleotide sequence ID" value="NZ_FNUK01000019.1"/>
</dbReference>
<sequence length="443" mass="49879">MDKLRVPPHNIEAEQSVLGSMLLDKDAIAEVTEILKGDEFYKESHKILFDTIVEIYEKDEPVDTITVIDLLKSRNLLEAVGGVSYISTIVTAVPTVANAKHYAKIVKEKALLRRLIAASNEIMEKCYQEPDDVEEVLSLAEKSIFDISQNKADTDFEPISDIIARSFDTIEHLSKTKGDITGIPSGFIDLDRKTSGFQKGDFILVAARPSMGKTAFVLNIALHAALRAKKSVAIFSLEMSKEQLAYRMLCSEANIDMLKLRTGDLDEEDWFRLARAANPMAQSKIFIDDTPGISVNEMRSKCRRLKIEKGLDLIIVDYLQLMSGSRRSENRQQEVSEISRSLKALAKEMDAPVIALSQLSRAPEARSDHRPMLSDLRESGSIEQDADLVMFLYRDEYYHKDTDKKNIAEVIIAKQRNGPTGTVELVWLGQYTKFANLDRYHNA</sequence>
<dbReference type="GO" id="GO:0005524">
    <property type="term" value="F:ATP binding"/>
    <property type="evidence" value="ECO:0007669"/>
    <property type="project" value="UniProtKB-UniRule"/>
</dbReference>
<dbReference type="FunFam" id="1.10.860.10:FF:000001">
    <property type="entry name" value="Replicative DNA helicase"/>
    <property type="match status" value="1"/>
</dbReference>
<dbReference type="EC" id="5.6.2.3" evidence="11 12"/>
<comment type="similarity">
    <text evidence="1 12">Belongs to the helicase family. DnaB subfamily.</text>
</comment>
<name>A0A1H5WHG2_9CLOT</name>
<organism evidence="14 15">
    <name type="scientific">Caloramator fervidus</name>
    <dbReference type="NCBI Taxonomy" id="29344"/>
    <lineage>
        <taxon>Bacteria</taxon>
        <taxon>Bacillati</taxon>
        <taxon>Bacillota</taxon>
        <taxon>Clostridia</taxon>
        <taxon>Eubacteriales</taxon>
        <taxon>Clostridiaceae</taxon>
        <taxon>Caloramator</taxon>
    </lineage>
</organism>
<dbReference type="PANTHER" id="PTHR30153:SF2">
    <property type="entry name" value="REPLICATIVE DNA HELICASE"/>
    <property type="match status" value="1"/>
</dbReference>
<dbReference type="InterPro" id="IPR007693">
    <property type="entry name" value="DNA_helicase_DnaB-like_N"/>
</dbReference>
<dbReference type="NCBIfam" id="NF004109">
    <property type="entry name" value="PRK05595.1"/>
    <property type="match status" value="1"/>
</dbReference>
<dbReference type="Pfam" id="PF03796">
    <property type="entry name" value="DnaB_C"/>
    <property type="match status" value="1"/>
</dbReference>
<dbReference type="InterPro" id="IPR016136">
    <property type="entry name" value="DNA_helicase_N/primase_C"/>
</dbReference>
<dbReference type="GO" id="GO:1990077">
    <property type="term" value="C:primosome complex"/>
    <property type="evidence" value="ECO:0007669"/>
    <property type="project" value="UniProtKB-UniRule"/>
</dbReference>
<evidence type="ECO:0000256" key="3">
    <source>
        <dbReference type="ARBA" id="ARBA00022705"/>
    </source>
</evidence>
<dbReference type="EMBL" id="FNUK01000019">
    <property type="protein sequence ID" value="SEF98904.1"/>
    <property type="molecule type" value="Genomic_DNA"/>
</dbReference>
<comment type="function">
    <text evidence="12">The main replicative DNA helicase, it participates in initiation and elongation during chromosome replication. Travels ahead of the DNA replisome, separating dsDNA into templates for DNA synthesis. A processive ATP-dependent 5'-3' DNA helicase it has DNA-dependent ATPase activity.</text>
</comment>